<evidence type="ECO:0000313" key="1">
    <source>
        <dbReference type="EMBL" id="CAG8667489.1"/>
    </source>
</evidence>
<dbReference type="EMBL" id="CAJVPW010016114">
    <property type="protein sequence ID" value="CAG8667489.1"/>
    <property type="molecule type" value="Genomic_DNA"/>
</dbReference>
<dbReference type="Proteomes" id="UP000789366">
    <property type="component" value="Unassembled WGS sequence"/>
</dbReference>
<reference evidence="1" key="1">
    <citation type="submission" date="2021-06" db="EMBL/GenBank/DDBJ databases">
        <authorList>
            <person name="Kallberg Y."/>
            <person name="Tangrot J."/>
            <person name="Rosling A."/>
        </authorList>
    </citation>
    <scope>NUCLEOTIDE SEQUENCE</scope>
    <source>
        <strain evidence="1">28 12/20/2015</strain>
    </source>
</reference>
<sequence>KLEQDITVKDALIKQKNEEIGDKLTSDLITKLDNLTKSVDTDGKIKLDNTKITEIKTLVEEIKNKGAKADLTETNNKIDEVKTKVEGIKSGVKEMTTKQLKKAIQKDLEELKEILPLEEGLLPDEDDEET</sequence>
<gene>
    <name evidence="1" type="ORF">SPELUC_LOCUS9514</name>
</gene>
<feature type="non-terminal residue" evidence="1">
    <location>
        <position position="1"/>
    </location>
</feature>
<proteinExistence type="predicted"/>
<evidence type="ECO:0000313" key="2">
    <source>
        <dbReference type="Proteomes" id="UP000789366"/>
    </source>
</evidence>
<comment type="caution">
    <text evidence="1">The sequence shown here is derived from an EMBL/GenBank/DDBJ whole genome shotgun (WGS) entry which is preliminary data.</text>
</comment>
<keyword evidence="2" id="KW-1185">Reference proteome</keyword>
<protein>
    <submittedName>
        <fullName evidence="1">9381_t:CDS:1</fullName>
    </submittedName>
</protein>
<accession>A0ACA9NMY2</accession>
<organism evidence="1 2">
    <name type="scientific">Cetraspora pellucida</name>
    <dbReference type="NCBI Taxonomy" id="1433469"/>
    <lineage>
        <taxon>Eukaryota</taxon>
        <taxon>Fungi</taxon>
        <taxon>Fungi incertae sedis</taxon>
        <taxon>Mucoromycota</taxon>
        <taxon>Glomeromycotina</taxon>
        <taxon>Glomeromycetes</taxon>
        <taxon>Diversisporales</taxon>
        <taxon>Gigasporaceae</taxon>
        <taxon>Cetraspora</taxon>
    </lineage>
</organism>
<name>A0ACA9NMY2_9GLOM</name>